<dbReference type="Pfam" id="PF00117">
    <property type="entry name" value="GATase"/>
    <property type="match status" value="1"/>
</dbReference>
<dbReference type="InterPro" id="IPR044992">
    <property type="entry name" value="ChyE-like"/>
</dbReference>
<dbReference type="AlphaFoldDB" id="A0A967EVN9"/>
<dbReference type="PANTHER" id="PTHR42695:SF5">
    <property type="entry name" value="GLUTAMINE AMIDOTRANSFERASE YLR126C-RELATED"/>
    <property type="match status" value="1"/>
</dbReference>
<dbReference type="CDD" id="cd01741">
    <property type="entry name" value="GATase1_1"/>
    <property type="match status" value="1"/>
</dbReference>
<organism evidence="2 3">
    <name type="scientific">Pelagibius litoralis</name>
    <dbReference type="NCBI Taxonomy" id="374515"/>
    <lineage>
        <taxon>Bacteria</taxon>
        <taxon>Pseudomonadati</taxon>
        <taxon>Pseudomonadota</taxon>
        <taxon>Alphaproteobacteria</taxon>
        <taxon>Rhodospirillales</taxon>
        <taxon>Rhodovibrionaceae</taxon>
        <taxon>Pelagibius</taxon>
    </lineage>
</organism>
<dbReference type="GO" id="GO:0005829">
    <property type="term" value="C:cytosol"/>
    <property type="evidence" value="ECO:0007669"/>
    <property type="project" value="TreeGrafter"/>
</dbReference>
<sequence>MKQTVLLIDHPIGQRDDRASRMLQEMGYAIEWCSPGRGDVLPPLDSDFKAAIVYGGAESANHTEDKAYLRVETDWIGGWAETGRPFLGICLGGQMLARALGATVSRHDEGLHEIGYVKIDPTPASKGFLGDAMHVYQWHNEGFEVPACAELLASGPVFRNQAFRYGANAYGIQFHPEVSRPVMERWMREASHMLEEPGAQSKVAQLAAAARFDAPMEAWLRGFLTRWLA</sequence>
<dbReference type="Gene3D" id="3.40.50.880">
    <property type="match status" value="1"/>
</dbReference>
<dbReference type="RefSeq" id="WP_167224043.1">
    <property type="nucleotide sequence ID" value="NZ_JAAQPH010000006.1"/>
</dbReference>
<dbReference type="PROSITE" id="PS51273">
    <property type="entry name" value="GATASE_TYPE_1"/>
    <property type="match status" value="1"/>
</dbReference>
<dbReference type="PANTHER" id="PTHR42695">
    <property type="entry name" value="GLUTAMINE AMIDOTRANSFERASE YLR126C-RELATED"/>
    <property type="match status" value="1"/>
</dbReference>
<dbReference type="Proteomes" id="UP000761264">
    <property type="component" value="Unassembled WGS sequence"/>
</dbReference>
<dbReference type="EMBL" id="JAAQPH010000006">
    <property type="protein sequence ID" value="NIA68946.1"/>
    <property type="molecule type" value="Genomic_DNA"/>
</dbReference>
<accession>A0A967EVN9</accession>
<dbReference type="SUPFAM" id="SSF52317">
    <property type="entry name" value="Class I glutamine amidotransferase-like"/>
    <property type="match status" value="1"/>
</dbReference>
<dbReference type="InterPro" id="IPR029062">
    <property type="entry name" value="Class_I_gatase-like"/>
</dbReference>
<proteinExistence type="predicted"/>
<comment type="caution">
    <text evidence="2">The sequence shown here is derived from an EMBL/GenBank/DDBJ whole genome shotgun (WGS) entry which is preliminary data.</text>
</comment>
<dbReference type="InterPro" id="IPR017926">
    <property type="entry name" value="GATASE"/>
</dbReference>
<reference evidence="2" key="1">
    <citation type="submission" date="2020-03" db="EMBL/GenBank/DDBJ databases">
        <title>Genome of Pelagibius litoralis DSM 21314T.</title>
        <authorList>
            <person name="Wang G."/>
        </authorList>
    </citation>
    <scope>NUCLEOTIDE SEQUENCE</scope>
    <source>
        <strain evidence="2">DSM 21314</strain>
    </source>
</reference>
<keyword evidence="2" id="KW-0315">Glutamine amidotransferase</keyword>
<name>A0A967EVN9_9PROT</name>
<keyword evidence="3" id="KW-1185">Reference proteome</keyword>
<feature type="domain" description="Glutamine amidotransferase" evidence="1">
    <location>
        <begin position="47"/>
        <end position="180"/>
    </location>
</feature>
<evidence type="ECO:0000313" key="3">
    <source>
        <dbReference type="Proteomes" id="UP000761264"/>
    </source>
</evidence>
<evidence type="ECO:0000313" key="2">
    <source>
        <dbReference type="EMBL" id="NIA68946.1"/>
    </source>
</evidence>
<evidence type="ECO:0000259" key="1">
    <source>
        <dbReference type="Pfam" id="PF00117"/>
    </source>
</evidence>
<gene>
    <name evidence="2" type="ORF">HBA54_10110</name>
</gene>
<protein>
    <submittedName>
        <fullName evidence="2">Glutamine amidotransferase</fullName>
    </submittedName>
</protein>